<evidence type="ECO:0000313" key="2">
    <source>
        <dbReference type="Proteomes" id="UP001162992"/>
    </source>
</evidence>
<name>A0ACC2CGH7_DIPCM</name>
<accession>A0ACC2CGH7</accession>
<keyword evidence="2" id="KW-1185">Reference proteome</keyword>
<evidence type="ECO:0000313" key="1">
    <source>
        <dbReference type="EMBL" id="KAJ7541107.1"/>
    </source>
</evidence>
<dbReference type="EMBL" id="CM055101">
    <property type="protein sequence ID" value="KAJ7541107.1"/>
    <property type="molecule type" value="Genomic_DNA"/>
</dbReference>
<protein>
    <submittedName>
        <fullName evidence="1">Uncharacterized protein</fullName>
    </submittedName>
</protein>
<dbReference type="Proteomes" id="UP001162992">
    <property type="component" value="Chromosome 10"/>
</dbReference>
<reference evidence="2" key="1">
    <citation type="journal article" date="2024" name="Proc. Natl. Acad. Sci. U.S.A.">
        <title>Extraordinary preservation of gene collinearity over three hundred million years revealed in homosporous lycophytes.</title>
        <authorList>
            <person name="Li C."/>
            <person name="Wickell D."/>
            <person name="Kuo L.Y."/>
            <person name="Chen X."/>
            <person name="Nie B."/>
            <person name="Liao X."/>
            <person name="Peng D."/>
            <person name="Ji J."/>
            <person name="Jenkins J."/>
            <person name="Williams M."/>
            <person name="Shu S."/>
            <person name="Plott C."/>
            <person name="Barry K."/>
            <person name="Rajasekar S."/>
            <person name="Grimwood J."/>
            <person name="Han X."/>
            <person name="Sun S."/>
            <person name="Hou Z."/>
            <person name="He W."/>
            <person name="Dai G."/>
            <person name="Sun C."/>
            <person name="Schmutz J."/>
            <person name="Leebens-Mack J.H."/>
            <person name="Li F.W."/>
            <person name="Wang L."/>
        </authorList>
    </citation>
    <scope>NUCLEOTIDE SEQUENCE [LARGE SCALE GENOMIC DNA]</scope>
    <source>
        <strain evidence="2">cv. PW_Plant_1</strain>
    </source>
</reference>
<sequence>MAKAKVALDHTRISAVVSHGGRGRTRGNASTYVRLLQDCCKRRGLKEGKRVHELIIRDGLEGGRSIGNLLVSLYGKCGDVAAAQRAFDGIRVSDRNVVSWSAMISAYAQNGCSKAALTLFEQMQVEGIPPNKVTFLSILRACCTSETLEQGKLLHALISDCGLESDMAVVNALLNMYCKCSSVERARWVFDKMSSKDVVSWTTMMSAYAQNRDEKAALGLFRQMQREGVKPNIVTFLALLDACTGPEALAVGKLIHAQVAEHGFESDVALSTHLLNMYGKCGSLPDAYSVFQKMTLRNVVTWSSMIGVYSQHGHRASALGLFHQMQWEGLVPDKVVLLSILDMCDAPVFLEEGKLIHATILKLGFELDVVLGTSLLNMYAKCGDVSEAWRVFRYMPEQNVVSWSAMVAAYAQNGHSRRALGVFEQMLQQGMKPTKVTFVSVIDACASLAFLAEGQQIHAHVAECMLEAEVSVANALVHMYGKCGSLEYAVMIFDRMVDRDCVTWNTIISAYAQYGKGRLALQVCGLMQWEEVKTDGVTFVSVLIACSHVGLVNEGFHYLDSIIADPDFTPSVQHYACMIDILGRAGQLENCEKFISEMPFQDDPVIWRTLLGACRVHGDVGRAKYAAERLIELDPLDSAPYIVLSNICASNGSWQEEEKLRTAMVDRHVKKHLGRSSIQVKGVVHEFGVTDKSHPRTKEIYTELDRLGLLIKQEGYVPDMKLVLHDVVDEKDHMLFAHSEKLAIAFGLISTPSGTPLFIIKNLRICSDCHSAIKFISKSVGRQIIVGDGNRFHQFKKGACSCGDYW</sequence>
<proteinExistence type="predicted"/>
<comment type="caution">
    <text evidence="1">The sequence shown here is derived from an EMBL/GenBank/DDBJ whole genome shotgun (WGS) entry which is preliminary data.</text>
</comment>
<gene>
    <name evidence="1" type="ORF">O6H91_10G046400</name>
</gene>
<organism evidence="1 2">
    <name type="scientific">Diphasiastrum complanatum</name>
    <name type="common">Issler's clubmoss</name>
    <name type="synonym">Lycopodium complanatum</name>
    <dbReference type="NCBI Taxonomy" id="34168"/>
    <lineage>
        <taxon>Eukaryota</taxon>
        <taxon>Viridiplantae</taxon>
        <taxon>Streptophyta</taxon>
        <taxon>Embryophyta</taxon>
        <taxon>Tracheophyta</taxon>
        <taxon>Lycopodiopsida</taxon>
        <taxon>Lycopodiales</taxon>
        <taxon>Lycopodiaceae</taxon>
        <taxon>Lycopodioideae</taxon>
        <taxon>Diphasiastrum</taxon>
    </lineage>
</organism>